<dbReference type="KEGG" id="cdet:87951935"/>
<dbReference type="AlphaFoldDB" id="A0AAX4J4M4"/>
<dbReference type="RefSeq" id="XP_062787642.1">
    <property type="nucleotide sequence ID" value="XM_062931591.1"/>
</dbReference>
<evidence type="ECO:0000259" key="1">
    <source>
        <dbReference type="PROSITE" id="PS50822"/>
    </source>
</evidence>
<keyword evidence="3" id="KW-1185">Reference proteome</keyword>
<dbReference type="Pfam" id="PF02171">
    <property type="entry name" value="Piwi"/>
    <property type="match status" value="1"/>
</dbReference>
<dbReference type="InterPro" id="IPR003165">
    <property type="entry name" value="Piwi"/>
</dbReference>
<dbReference type="PROSITE" id="PS50822">
    <property type="entry name" value="PIWI"/>
    <property type="match status" value="1"/>
</dbReference>
<dbReference type="InterPro" id="IPR012337">
    <property type="entry name" value="RNaseH-like_sf"/>
</dbReference>
<name>A0AAX4J4M4_9PEZI</name>
<evidence type="ECO:0000313" key="3">
    <source>
        <dbReference type="Proteomes" id="UP001322277"/>
    </source>
</evidence>
<feature type="domain" description="Piwi" evidence="1">
    <location>
        <begin position="19"/>
        <end position="174"/>
    </location>
</feature>
<dbReference type="EMBL" id="CP137315">
    <property type="protein sequence ID" value="WQF90421.1"/>
    <property type="molecule type" value="Genomic_DNA"/>
</dbReference>
<dbReference type="SUPFAM" id="SSF53098">
    <property type="entry name" value="Ribonuclease H-like"/>
    <property type="match status" value="1"/>
</dbReference>
<sequence>MFKSRLRLWKDIGKHRDLPENIRVYRGGVSECQHQLVIGKEVPLMCKACKEMYPPANQKKGLPHSTVVIVGKRHHIRFYPTREVDADRSSNPKPGTIVDRGGTARPAHYFVVPDEIFRNRYKRIPLPFQNFADLLEDLTQSMSYIYGCATKAVIICTPAYYTDILCDRARCYLSGVYDTSTYSAASSVA</sequence>
<dbReference type="PANTHER" id="PTHR22891">
    <property type="entry name" value="EUKARYOTIC TRANSLATION INITIATION FACTOR 2C"/>
    <property type="match status" value="1"/>
</dbReference>
<organism evidence="2 3">
    <name type="scientific">Colletotrichum destructivum</name>
    <dbReference type="NCBI Taxonomy" id="34406"/>
    <lineage>
        <taxon>Eukaryota</taxon>
        <taxon>Fungi</taxon>
        <taxon>Dikarya</taxon>
        <taxon>Ascomycota</taxon>
        <taxon>Pezizomycotina</taxon>
        <taxon>Sordariomycetes</taxon>
        <taxon>Hypocreomycetidae</taxon>
        <taxon>Glomerellales</taxon>
        <taxon>Glomerellaceae</taxon>
        <taxon>Colletotrichum</taxon>
        <taxon>Colletotrichum destructivum species complex</taxon>
    </lineage>
</organism>
<proteinExistence type="predicted"/>
<dbReference type="SMART" id="SM00950">
    <property type="entry name" value="Piwi"/>
    <property type="match status" value="1"/>
</dbReference>
<protein>
    <submittedName>
        <fullName evidence="2">Piwi domain, ribonuclease H-like superfamily</fullName>
    </submittedName>
</protein>
<accession>A0AAX4J4M4</accession>
<dbReference type="InterPro" id="IPR036397">
    <property type="entry name" value="RNaseH_sf"/>
</dbReference>
<dbReference type="GO" id="GO:0003676">
    <property type="term" value="F:nucleic acid binding"/>
    <property type="evidence" value="ECO:0007669"/>
    <property type="project" value="InterPro"/>
</dbReference>
<gene>
    <name evidence="2" type="ORF">CDEST_15435</name>
</gene>
<dbReference type="Gene3D" id="3.30.420.10">
    <property type="entry name" value="Ribonuclease H-like superfamily/Ribonuclease H"/>
    <property type="match status" value="1"/>
</dbReference>
<dbReference type="Proteomes" id="UP001322277">
    <property type="component" value="Chromosome 11"/>
</dbReference>
<dbReference type="GeneID" id="87951935"/>
<evidence type="ECO:0000313" key="2">
    <source>
        <dbReference type="EMBL" id="WQF90421.1"/>
    </source>
</evidence>
<reference evidence="3" key="1">
    <citation type="journal article" date="2023" name="bioRxiv">
        <title>Complete genome of the Medicago anthracnose fungus, Colletotrichum destructivum, reveals a mini-chromosome-like region within a core chromosome.</title>
        <authorList>
            <person name="Lapalu N."/>
            <person name="Simon A."/>
            <person name="Lu A."/>
            <person name="Plaumann P.-L."/>
            <person name="Amselem J."/>
            <person name="Pigne S."/>
            <person name="Auger A."/>
            <person name="Koch C."/>
            <person name="Dallery J.-F."/>
            <person name="O'Connell R.J."/>
        </authorList>
    </citation>
    <scope>NUCLEOTIDE SEQUENCE [LARGE SCALE GENOMIC DNA]</scope>
    <source>
        <strain evidence="3">CBS 520.97</strain>
    </source>
</reference>